<proteinExistence type="predicted"/>
<comment type="caution">
    <text evidence="3">The sequence shown here is derived from an EMBL/GenBank/DDBJ whole genome shotgun (WGS) entry which is preliminary data.</text>
</comment>
<dbReference type="AlphaFoldDB" id="A0A2G9HJ28"/>
<dbReference type="FunFam" id="1.25.40.10:FF:001681">
    <property type="entry name" value="Pentatricopeptide repeat-containing protein At4g33170 family"/>
    <property type="match status" value="1"/>
</dbReference>
<dbReference type="Pfam" id="PF13041">
    <property type="entry name" value="PPR_2"/>
    <property type="match status" value="3"/>
</dbReference>
<dbReference type="InterPro" id="IPR011990">
    <property type="entry name" value="TPR-like_helical_dom_sf"/>
</dbReference>
<dbReference type="EMBL" id="NKXS01001658">
    <property type="protein sequence ID" value="PIN17514.1"/>
    <property type="molecule type" value="Genomic_DNA"/>
</dbReference>
<keyword evidence="4" id="KW-1185">Reference proteome</keyword>
<dbReference type="Pfam" id="PF20431">
    <property type="entry name" value="E_motif"/>
    <property type="match status" value="1"/>
</dbReference>
<dbReference type="PROSITE" id="PS51375">
    <property type="entry name" value="PPR"/>
    <property type="match status" value="5"/>
</dbReference>
<dbReference type="GO" id="GO:0003723">
    <property type="term" value="F:RNA binding"/>
    <property type="evidence" value="ECO:0007669"/>
    <property type="project" value="InterPro"/>
</dbReference>
<dbReference type="SUPFAM" id="SSF48452">
    <property type="entry name" value="TPR-like"/>
    <property type="match status" value="1"/>
</dbReference>
<dbReference type="Pfam" id="PF01535">
    <property type="entry name" value="PPR"/>
    <property type="match status" value="2"/>
</dbReference>
<evidence type="ECO:0000313" key="3">
    <source>
        <dbReference type="EMBL" id="PIN17514.1"/>
    </source>
</evidence>
<dbReference type="STRING" id="429701.A0A2G9HJ28"/>
<evidence type="ECO:0008006" key="5">
    <source>
        <dbReference type="Google" id="ProtNLM"/>
    </source>
</evidence>
<dbReference type="OrthoDB" id="185373at2759"/>
<feature type="repeat" description="PPR" evidence="2">
    <location>
        <begin position="237"/>
        <end position="271"/>
    </location>
</feature>
<evidence type="ECO:0000256" key="1">
    <source>
        <dbReference type="ARBA" id="ARBA00022737"/>
    </source>
</evidence>
<dbReference type="InterPro" id="IPR046848">
    <property type="entry name" value="E_motif"/>
</dbReference>
<dbReference type="Proteomes" id="UP000231279">
    <property type="component" value="Unassembled WGS sequence"/>
</dbReference>
<feature type="repeat" description="PPR" evidence="2">
    <location>
        <begin position="338"/>
        <end position="372"/>
    </location>
</feature>
<dbReference type="PANTHER" id="PTHR47926:SF349">
    <property type="entry name" value="(WILD MALAYSIAN BANANA) HYPOTHETICAL PROTEIN"/>
    <property type="match status" value="1"/>
</dbReference>
<keyword evidence="1" id="KW-0677">Repeat</keyword>
<gene>
    <name evidence="3" type="ORF">CDL12_09825</name>
</gene>
<dbReference type="NCBIfam" id="TIGR00756">
    <property type="entry name" value="PPR"/>
    <property type="match status" value="5"/>
</dbReference>
<feature type="repeat" description="PPR" evidence="2">
    <location>
        <begin position="307"/>
        <end position="337"/>
    </location>
</feature>
<organism evidence="3 4">
    <name type="scientific">Handroanthus impetiginosus</name>
    <dbReference type="NCBI Taxonomy" id="429701"/>
    <lineage>
        <taxon>Eukaryota</taxon>
        <taxon>Viridiplantae</taxon>
        <taxon>Streptophyta</taxon>
        <taxon>Embryophyta</taxon>
        <taxon>Tracheophyta</taxon>
        <taxon>Spermatophyta</taxon>
        <taxon>Magnoliopsida</taxon>
        <taxon>eudicotyledons</taxon>
        <taxon>Gunneridae</taxon>
        <taxon>Pentapetalae</taxon>
        <taxon>asterids</taxon>
        <taxon>lamiids</taxon>
        <taxon>Lamiales</taxon>
        <taxon>Bignoniaceae</taxon>
        <taxon>Crescentiina</taxon>
        <taxon>Tabebuia alliance</taxon>
        <taxon>Handroanthus</taxon>
    </lineage>
</organism>
<evidence type="ECO:0000313" key="4">
    <source>
        <dbReference type="Proteomes" id="UP000231279"/>
    </source>
</evidence>
<name>A0A2G9HJ28_9LAMI</name>
<dbReference type="InterPro" id="IPR046960">
    <property type="entry name" value="PPR_At4g14850-like_plant"/>
</dbReference>
<dbReference type="GO" id="GO:0009451">
    <property type="term" value="P:RNA modification"/>
    <property type="evidence" value="ECO:0007669"/>
    <property type="project" value="InterPro"/>
</dbReference>
<sequence length="528" mass="59552">MVLLSQLRKLHTATTSYATTLRECVQTSNLRKAKTIHAKLIKTSKFESDSVFVYNYLMNAYLKFGEVANGFQVFDEMPEKNVVSWTFLIAGFVQKGFPNEAISLFSNMHRSSIRPNEYTFGMLDEAVKVFEGSLDKDIVSWNAIFDGFLKYTCDEIPRFWHRMMSEGIKPDEFTFATVLTGLAELSNLEMGLQVQALLVKSGHGSERCVGNSLVDMYLKSQRLRDGFGAFEEIPVKDVCSWTQMASGCLNCREPIEALRVIGEMRRFGIKPNKFTLATGFNACANLASLDEGQKLQGLMYKLGDEFDVCVDNALLDMYVKCGSMDGAMRVFRSMKERSVVSWTTMIMGNAQNGRSEEALKIFEEMREEGERPNHVTFICVLFACSQGGYVDKGLRIFSSMRDEYGVVPLEDHYVCMVNLLGRGGRIKEAEDLILGMEFKPTVLVWQTLLGACRIHGDVETAKRAAERAFDIDENDPSTYVLLSNTFADFENWSIVGTLREWLENRDIKKMPGSSWLEINEGRSDVGGS</sequence>
<dbReference type="InterPro" id="IPR002885">
    <property type="entry name" value="PPR_rpt"/>
</dbReference>
<reference evidence="4" key="1">
    <citation type="journal article" date="2018" name="Gigascience">
        <title>Genome assembly of the Pink Ipe (Handroanthus impetiginosus, Bignoniaceae), a highly valued, ecologically keystone Neotropical timber forest tree.</title>
        <authorList>
            <person name="Silva-Junior O.B."/>
            <person name="Grattapaglia D."/>
            <person name="Novaes E."/>
            <person name="Collevatti R.G."/>
        </authorList>
    </citation>
    <scope>NUCLEOTIDE SEQUENCE [LARGE SCALE GENOMIC DNA]</scope>
    <source>
        <strain evidence="4">cv. UFG-1</strain>
    </source>
</reference>
<protein>
    <recommendedName>
        <fullName evidence="5">Pentacotripeptide-repeat region of PRORP domain-containing protein</fullName>
    </recommendedName>
</protein>
<feature type="repeat" description="PPR" evidence="2">
    <location>
        <begin position="81"/>
        <end position="115"/>
    </location>
</feature>
<evidence type="ECO:0000256" key="2">
    <source>
        <dbReference type="PROSITE-ProRule" id="PRU00708"/>
    </source>
</evidence>
<dbReference type="Gene3D" id="1.25.40.10">
    <property type="entry name" value="Tetratricopeptide repeat domain"/>
    <property type="match status" value="5"/>
</dbReference>
<accession>A0A2G9HJ28</accession>
<feature type="repeat" description="PPR" evidence="2">
    <location>
        <begin position="50"/>
        <end position="80"/>
    </location>
</feature>
<dbReference type="PANTHER" id="PTHR47926">
    <property type="entry name" value="PENTATRICOPEPTIDE REPEAT-CONTAINING PROTEIN"/>
    <property type="match status" value="1"/>
</dbReference>